<dbReference type="InterPro" id="IPR012874">
    <property type="entry name" value="DUF1673_METspp"/>
</dbReference>
<organism evidence="2 3">
    <name type="scientific">Methanosarcina spelaei</name>
    <dbReference type="NCBI Taxonomy" id="1036679"/>
    <lineage>
        <taxon>Archaea</taxon>
        <taxon>Methanobacteriati</taxon>
        <taxon>Methanobacteriota</taxon>
        <taxon>Stenosarchaea group</taxon>
        <taxon>Methanomicrobia</taxon>
        <taxon>Methanosarcinales</taxon>
        <taxon>Methanosarcinaceae</taxon>
        <taxon>Methanosarcina</taxon>
    </lineage>
</organism>
<feature type="transmembrane region" description="Helical" evidence="1">
    <location>
        <begin position="164"/>
        <end position="185"/>
    </location>
</feature>
<dbReference type="Proteomes" id="UP000218164">
    <property type="component" value="Unassembled WGS sequence"/>
</dbReference>
<evidence type="ECO:0000313" key="3">
    <source>
        <dbReference type="Proteomes" id="UP000218164"/>
    </source>
</evidence>
<comment type="caution">
    <text evidence="2">The sequence shown here is derived from an EMBL/GenBank/DDBJ whole genome shotgun (WGS) entry which is preliminary data.</text>
</comment>
<proteinExistence type="predicted"/>
<dbReference type="EMBL" id="LMVP01000323">
    <property type="protein sequence ID" value="PAV12197.1"/>
    <property type="molecule type" value="Genomic_DNA"/>
</dbReference>
<sequence>MSNKTFVFDQIKKLMGWCPNAKAHEARQHVHLENFGSDIPDRARGENGNLKDSGWFRKESNQILLFSISLTFVYLLIYNQIGLNLIALLVGLLTSLFHFALYWNQRIQRYEAIAKKPIVRYVSEIKSLRGLLTIISLVLRISVLLFLSFVLLPRILEFDFKSAISIFISGLWFLMWGFYFQLIYWEKKNHMRIYIKSGNGFQKSYAIREKEGEK</sequence>
<protein>
    <recommendedName>
        <fullName evidence="4">DUF1673 domain-containing protein</fullName>
    </recommendedName>
</protein>
<feature type="transmembrane region" description="Helical" evidence="1">
    <location>
        <begin position="85"/>
        <end position="103"/>
    </location>
</feature>
<evidence type="ECO:0000313" key="2">
    <source>
        <dbReference type="EMBL" id="PAV12197.1"/>
    </source>
</evidence>
<gene>
    <name evidence="2" type="ORF">ASJ81_07635</name>
</gene>
<dbReference type="OrthoDB" id="107566at2157"/>
<dbReference type="RefSeq" id="WP_095644890.1">
    <property type="nucleotide sequence ID" value="NZ_LMVP01000323.1"/>
</dbReference>
<reference evidence="2 3" key="1">
    <citation type="journal article" date="2017" name="BMC Genomics">
        <title>Genomic analysis of methanogenic archaea reveals a shift towards energy conservation.</title>
        <authorList>
            <person name="Gilmore S.P."/>
            <person name="Henske J.K."/>
            <person name="Sexton J.A."/>
            <person name="Solomon K.V."/>
            <person name="Seppala S."/>
            <person name="Yoo J.I."/>
            <person name="Huyett L.M."/>
            <person name="Pressman A."/>
            <person name="Cogan J.Z."/>
            <person name="Kivenson V."/>
            <person name="Peng X."/>
            <person name="Tan Y."/>
            <person name="Valentine D.L."/>
            <person name="O'Malley M.A."/>
        </authorList>
    </citation>
    <scope>NUCLEOTIDE SEQUENCE [LARGE SCALE GENOMIC DNA]</scope>
    <source>
        <strain evidence="2 3">MC-15</strain>
    </source>
</reference>
<dbReference type="AlphaFoldDB" id="A0A2A2HRW7"/>
<dbReference type="Pfam" id="PF07895">
    <property type="entry name" value="DUF1673"/>
    <property type="match status" value="1"/>
</dbReference>
<keyword evidence="1" id="KW-1133">Transmembrane helix</keyword>
<evidence type="ECO:0008006" key="4">
    <source>
        <dbReference type="Google" id="ProtNLM"/>
    </source>
</evidence>
<feature type="transmembrane region" description="Helical" evidence="1">
    <location>
        <begin position="63"/>
        <end position="79"/>
    </location>
</feature>
<keyword evidence="1" id="KW-0812">Transmembrane</keyword>
<feature type="transmembrane region" description="Helical" evidence="1">
    <location>
        <begin position="130"/>
        <end position="152"/>
    </location>
</feature>
<keyword evidence="1" id="KW-0472">Membrane</keyword>
<evidence type="ECO:0000256" key="1">
    <source>
        <dbReference type="SAM" id="Phobius"/>
    </source>
</evidence>
<name>A0A2A2HRW7_9EURY</name>
<accession>A0A2A2HRW7</accession>
<keyword evidence="3" id="KW-1185">Reference proteome</keyword>